<name>A0A0G4HP38_9ALVE</name>
<evidence type="ECO:0000259" key="2">
    <source>
        <dbReference type="Pfam" id="PF10021"/>
    </source>
</evidence>
<dbReference type="AlphaFoldDB" id="A0A0G4HP38"/>
<dbReference type="PANTHER" id="PTHR35596:SF1">
    <property type="entry name" value="MICROBIAL-TYPE PARG CATALYTIC DOMAIN-CONTAINING PROTEIN"/>
    <property type="match status" value="1"/>
</dbReference>
<protein>
    <recommendedName>
        <fullName evidence="2">Microbial-type PARG catalytic domain-containing protein</fullName>
    </recommendedName>
</protein>
<feature type="region of interest" description="Disordered" evidence="1">
    <location>
        <begin position="1"/>
        <end position="23"/>
    </location>
</feature>
<dbReference type="PANTHER" id="PTHR35596">
    <property type="entry name" value="DUF2263 DOMAIN-CONTAINING PROTEIN"/>
    <property type="match status" value="1"/>
</dbReference>
<dbReference type="NCBIfam" id="TIGR02452">
    <property type="entry name" value="TIGR02452 family protein"/>
    <property type="match status" value="1"/>
</dbReference>
<dbReference type="Gene3D" id="3.40.220.10">
    <property type="entry name" value="Leucine Aminopeptidase, subunit E, domain 1"/>
    <property type="match status" value="1"/>
</dbReference>
<dbReference type="VEuPathDB" id="CryptoDB:Cvel_1207"/>
<evidence type="ECO:0000313" key="3">
    <source>
        <dbReference type="EMBL" id="CEM45943.1"/>
    </source>
</evidence>
<dbReference type="InterPro" id="IPR043472">
    <property type="entry name" value="Macro_dom-like"/>
</dbReference>
<reference evidence="3" key="1">
    <citation type="submission" date="2014-11" db="EMBL/GenBank/DDBJ databases">
        <authorList>
            <person name="Otto D Thomas"/>
            <person name="Naeem Raeece"/>
        </authorList>
    </citation>
    <scope>NUCLEOTIDE SEQUENCE</scope>
</reference>
<dbReference type="EMBL" id="CDMZ01003324">
    <property type="protein sequence ID" value="CEM45943.1"/>
    <property type="molecule type" value="Genomic_DNA"/>
</dbReference>
<proteinExistence type="predicted"/>
<dbReference type="InterPro" id="IPR012664">
    <property type="entry name" value="CHP02452"/>
</dbReference>
<dbReference type="PhylomeDB" id="A0A0G4HP38"/>
<accession>A0A0G4HP38</accession>
<sequence length="304" mass="32369">MPPKDVAKGQAGGAGGNREGRKRTAEETVLILQSGLYRNAKGEAVSFADDLARAISGSTLFSEAESAGLRAQPFKKTFDTPFMYVVNAGSLQAASRLVDLGCVDPLVLNFASAKNPGGGFLNGSLAQEESLALCSGLYFCIKDSGMHAHNAAIKPNDGVYSHLMVYSPKVPVLRDDQTLELLDSPFQVSFLTAPAVNAGHARKHGYSESQILEIMEDRMGRVLAIAAAKGHRHLVLGAWGCGVFGNSPEDIAALFRAALSGRFRGVFETIVFAVLSRNEKDGSHSTFSKGFPDAKTELPLIPRA</sequence>
<feature type="domain" description="Microbial-type PARG catalytic" evidence="2">
    <location>
        <begin position="25"/>
        <end position="175"/>
    </location>
</feature>
<gene>
    <name evidence="3" type="ORF">Cvel_1207</name>
</gene>
<evidence type="ECO:0000256" key="1">
    <source>
        <dbReference type="SAM" id="MobiDB-lite"/>
    </source>
</evidence>
<organism evidence="3">
    <name type="scientific">Chromera velia CCMP2878</name>
    <dbReference type="NCBI Taxonomy" id="1169474"/>
    <lineage>
        <taxon>Eukaryota</taxon>
        <taxon>Sar</taxon>
        <taxon>Alveolata</taxon>
        <taxon>Colpodellida</taxon>
        <taxon>Chromeraceae</taxon>
        <taxon>Chromera</taxon>
    </lineage>
</organism>
<dbReference type="PIRSF" id="PIRSF014899">
    <property type="entry name" value="UCP014899"/>
    <property type="match status" value="1"/>
</dbReference>
<dbReference type="SUPFAM" id="SSF52949">
    <property type="entry name" value="Macro domain-like"/>
    <property type="match status" value="1"/>
</dbReference>
<dbReference type="Pfam" id="PF10021">
    <property type="entry name" value="PARG_cat_microb"/>
    <property type="match status" value="1"/>
</dbReference>
<dbReference type="InterPro" id="IPR019261">
    <property type="entry name" value="PARG_cat_microbial"/>
</dbReference>